<gene>
    <name evidence="2" type="ORF">OHU27_23415</name>
</gene>
<feature type="signal peptide" evidence="1">
    <location>
        <begin position="1"/>
        <end position="21"/>
    </location>
</feature>
<dbReference type="Proteomes" id="UP001622690">
    <property type="component" value="Chromosome"/>
</dbReference>
<dbReference type="RefSeq" id="WP_406258790.1">
    <property type="nucleotide sequence ID" value="NZ_CP108125.1"/>
</dbReference>
<keyword evidence="3" id="KW-1185">Reference proteome</keyword>
<sequence length="109" mass="11585">MRKFIGSVAAAVALGSSLSFAGATQAVAAPQELAAQADRAGCVKMLDRYNQGMNRYIKVKNSCSRKACFSVTVAARRDPEFSIGANKTQSFRYGGALWTKATGIKNISC</sequence>
<dbReference type="EMBL" id="CP108125">
    <property type="protein sequence ID" value="WTO85208.1"/>
    <property type="molecule type" value="Genomic_DNA"/>
</dbReference>
<name>A0ABZ1IY47_9ACTN</name>
<keyword evidence="1" id="KW-0732">Signal</keyword>
<organism evidence="2 3">
    <name type="scientific">Streptomyces nigra</name>
    <dbReference type="NCBI Taxonomy" id="1827580"/>
    <lineage>
        <taxon>Bacteria</taxon>
        <taxon>Bacillati</taxon>
        <taxon>Actinomycetota</taxon>
        <taxon>Actinomycetes</taxon>
        <taxon>Kitasatosporales</taxon>
        <taxon>Streptomycetaceae</taxon>
        <taxon>Streptomyces</taxon>
    </lineage>
</organism>
<evidence type="ECO:0000313" key="2">
    <source>
        <dbReference type="EMBL" id="WTO85208.1"/>
    </source>
</evidence>
<evidence type="ECO:0008006" key="4">
    <source>
        <dbReference type="Google" id="ProtNLM"/>
    </source>
</evidence>
<protein>
    <recommendedName>
        <fullName evidence="4">Beta-Ig-H3/fasciclin</fullName>
    </recommendedName>
</protein>
<reference evidence="2 3" key="1">
    <citation type="submission" date="2022-10" db="EMBL/GenBank/DDBJ databases">
        <title>The complete genomes of actinobacterial strains from the NBC collection.</title>
        <authorList>
            <person name="Joergensen T.S."/>
            <person name="Alvarez Arevalo M."/>
            <person name="Sterndorff E.B."/>
            <person name="Faurdal D."/>
            <person name="Vuksanovic O."/>
            <person name="Mourched A.-S."/>
            <person name="Charusanti P."/>
            <person name="Shaw S."/>
            <person name="Blin K."/>
            <person name="Weber T."/>
        </authorList>
    </citation>
    <scope>NUCLEOTIDE SEQUENCE [LARGE SCALE GENOMIC DNA]</scope>
    <source>
        <strain evidence="2 3">NBC_00206</strain>
    </source>
</reference>
<evidence type="ECO:0000313" key="3">
    <source>
        <dbReference type="Proteomes" id="UP001622690"/>
    </source>
</evidence>
<feature type="chain" id="PRO_5045112825" description="Beta-Ig-H3/fasciclin" evidence="1">
    <location>
        <begin position="22"/>
        <end position="109"/>
    </location>
</feature>
<proteinExistence type="predicted"/>
<evidence type="ECO:0000256" key="1">
    <source>
        <dbReference type="SAM" id="SignalP"/>
    </source>
</evidence>
<accession>A0ABZ1IY47</accession>